<protein>
    <submittedName>
        <fullName evidence="2">InlB B-repeat-containing protein</fullName>
    </submittedName>
</protein>
<organism evidence="2 3">
    <name type="scientific">Paenibacillus sepulcri</name>
    <dbReference type="NCBI Taxonomy" id="359917"/>
    <lineage>
        <taxon>Bacteria</taxon>
        <taxon>Bacillati</taxon>
        <taxon>Bacillota</taxon>
        <taxon>Bacilli</taxon>
        <taxon>Bacillales</taxon>
        <taxon>Paenibacillaceae</taxon>
        <taxon>Paenibacillus</taxon>
    </lineage>
</organism>
<feature type="non-terminal residue" evidence="2">
    <location>
        <position position="124"/>
    </location>
</feature>
<reference evidence="2 3" key="1">
    <citation type="submission" date="2021-07" db="EMBL/GenBank/DDBJ databases">
        <title>Paenibacillus radiodurans sp. nov., isolated from the southeastern edge of Tengger Desert.</title>
        <authorList>
            <person name="Zhang G."/>
        </authorList>
    </citation>
    <scope>NUCLEOTIDE SEQUENCE [LARGE SCALE GENOMIC DNA]</scope>
    <source>
        <strain evidence="2 3">CCM 7311</strain>
    </source>
</reference>
<sequence>SFEMAGLQPDTAYYFNVIAEDLAGNKSAYKMLRVKTASIPAYTLTYDGNGNTGGAAPSDGSSYEQGMSTTIQGNMGLLFRSGYMFAGWNTAADGSGTPYMPGSQLTFDAADITLYAQWTPNSAA</sequence>
<dbReference type="EMBL" id="JAHZIK010003595">
    <property type="protein sequence ID" value="MBW7462114.1"/>
    <property type="molecule type" value="Genomic_DNA"/>
</dbReference>
<evidence type="ECO:0000256" key="1">
    <source>
        <dbReference type="ARBA" id="ARBA00004196"/>
    </source>
</evidence>
<evidence type="ECO:0000313" key="3">
    <source>
        <dbReference type="Proteomes" id="UP001519887"/>
    </source>
</evidence>
<dbReference type="Proteomes" id="UP001519887">
    <property type="component" value="Unassembled WGS sequence"/>
</dbReference>
<gene>
    <name evidence="2" type="ORF">K0U00_49505</name>
</gene>
<feature type="non-terminal residue" evidence="2">
    <location>
        <position position="1"/>
    </location>
</feature>
<dbReference type="Gene3D" id="2.60.40.10">
    <property type="entry name" value="Immunoglobulins"/>
    <property type="match status" value="1"/>
</dbReference>
<keyword evidence="3" id="KW-1185">Reference proteome</keyword>
<comment type="caution">
    <text evidence="2">The sequence shown here is derived from an EMBL/GenBank/DDBJ whole genome shotgun (WGS) entry which is preliminary data.</text>
</comment>
<dbReference type="Pfam" id="PF09479">
    <property type="entry name" value="Flg_new"/>
    <property type="match status" value="1"/>
</dbReference>
<dbReference type="NCBIfam" id="TIGR02543">
    <property type="entry name" value="List_Bact_rpt"/>
    <property type="match status" value="1"/>
</dbReference>
<dbReference type="InterPro" id="IPR013783">
    <property type="entry name" value="Ig-like_fold"/>
</dbReference>
<dbReference type="Gene3D" id="2.60.40.4270">
    <property type="entry name" value="Listeria-Bacteroides repeat domain"/>
    <property type="match status" value="1"/>
</dbReference>
<dbReference type="InterPro" id="IPR013378">
    <property type="entry name" value="InlB-like_B-rpt"/>
</dbReference>
<accession>A0ABS7CME3</accession>
<dbReference type="InterPro" id="IPR042229">
    <property type="entry name" value="Listeria/Bacterioides_rpt_sf"/>
</dbReference>
<proteinExistence type="predicted"/>
<evidence type="ECO:0000313" key="2">
    <source>
        <dbReference type="EMBL" id="MBW7462114.1"/>
    </source>
</evidence>
<comment type="subcellular location">
    <subcellularLocation>
        <location evidence="1">Cell envelope</location>
    </subcellularLocation>
</comment>
<name>A0ABS7CME3_9BACL</name>